<comment type="caution">
    <text evidence="1">The sequence shown here is derived from an EMBL/GenBank/DDBJ whole genome shotgun (WGS) entry which is preliminary data.</text>
</comment>
<name>A0A5J4P8Q9_9ZZZZ</name>
<dbReference type="AlphaFoldDB" id="A0A5J4P8Q9"/>
<sequence length="36" mass="3895">GSACLAETQKQDGCQDKLAIYHEGCSDKIEKIISVI</sequence>
<evidence type="ECO:0000313" key="1">
    <source>
        <dbReference type="EMBL" id="KAA6305816.1"/>
    </source>
</evidence>
<accession>A0A5J4P8Q9</accession>
<reference evidence="1" key="1">
    <citation type="submission" date="2019-03" db="EMBL/GenBank/DDBJ databases">
        <title>Single cell metagenomics reveals metabolic interactions within the superorganism composed of flagellate Streblomastix strix and complex community of Bacteroidetes bacteria on its surface.</title>
        <authorList>
            <person name="Treitli S.C."/>
            <person name="Kolisko M."/>
            <person name="Husnik F."/>
            <person name="Keeling P."/>
            <person name="Hampl V."/>
        </authorList>
    </citation>
    <scope>NUCLEOTIDE SEQUENCE</scope>
    <source>
        <strain evidence="1">STM</strain>
    </source>
</reference>
<feature type="non-terminal residue" evidence="1">
    <location>
        <position position="1"/>
    </location>
</feature>
<organism evidence="1">
    <name type="scientific">termite gut metagenome</name>
    <dbReference type="NCBI Taxonomy" id="433724"/>
    <lineage>
        <taxon>unclassified sequences</taxon>
        <taxon>metagenomes</taxon>
        <taxon>organismal metagenomes</taxon>
    </lineage>
</organism>
<protein>
    <submittedName>
        <fullName evidence="1">Uncharacterized protein</fullName>
    </submittedName>
</protein>
<gene>
    <name evidence="1" type="ORF">EZS27_042531</name>
</gene>
<dbReference type="EMBL" id="SNRY01010394">
    <property type="protein sequence ID" value="KAA6305816.1"/>
    <property type="molecule type" value="Genomic_DNA"/>
</dbReference>
<proteinExistence type="predicted"/>